<feature type="compositionally biased region" description="Basic and acidic residues" evidence="1">
    <location>
        <begin position="106"/>
        <end position="141"/>
    </location>
</feature>
<evidence type="ECO:0000313" key="2">
    <source>
        <dbReference type="EMBL" id="KAK3884505.1"/>
    </source>
</evidence>
<accession>A0AAE1G1Q0</accession>
<reference evidence="2" key="1">
    <citation type="submission" date="2023-10" db="EMBL/GenBank/DDBJ databases">
        <title>Genome assemblies of two species of porcelain crab, Petrolisthes cinctipes and Petrolisthes manimaculis (Anomura: Porcellanidae).</title>
        <authorList>
            <person name="Angst P."/>
        </authorList>
    </citation>
    <scope>NUCLEOTIDE SEQUENCE</scope>
    <source>
        <strain evidence="2">PB745_01</strain>
        <tissue evidence="2">Gill</tissue>
    </source>
</reference>
<evidence type="ECO:0000256" key="1">
    <source>
        <dbReference type="SAM" id="MobiDB-lite"/>
    </source>
</evidence>
<proteinExistence type="predicted"/>
<feature type="region of interest" description="Disordered" evidence="1">
    <location>
        <begin position="1"/>
        <end position="22"/>
    </location>
</feature>
<name>A0AAE1G1Q0_PETCI</name>
<protein>
    <submittedName>
        <fullName evidence="2">Uncharacterized protein</fullName>
    </submittedName>
</protein>
<gene>
    <name evidence="2" type="ORF">Pcinc_011222</name>
</gene>
<dbReference type="Proteomes" id="UP001286313">
    <property type="component" value="Unassembled WGS sequence"/>
</dbReference>
<dbReference type="AlphaFoldDB" id="A0AAE1G1Q0"/>
<evidence type="ECO:0000313" key="3">
    <source>
        <dbReference type="Proteomes" id="UP001286313"/>
    </source>
</evidence>
<keyword evidence="3" id="KW-1185">Reference proteome</keyword>
<feature type="region of interest" description="Disordered" evidence="1">
    <location>
        <begin position="101"/>
        <end position="155"/>
    </location>
</feature>
<sequence>MKMDKRKRKPEKKQRAGNINTKNENLRMTEEVSLPTSFTNNKTAKEQMFHATDTFGCSDLDFIEENTVYSCPHMNRGQWCCLTPVWDLRTLTLPIFISTPHMSQAGKERKQGTGGGGREESRAKSKAERVGKEGWRQEMRKGGKLAGTCWQVEKE</sequence>
<comment type="caution">
    <text evidence="2">The sequence shown here is derived from an EMBL/GenBank/DDBJ whole genome shotgun (WGS) entry which is preliminary data.</text>
</comment>
<feature type="compositionally biased region" description="Basic residues" evidence="1">
    <location>
        <begin position="1"/>
        <end position="12"/>
    </location>
</feature>
<dbReference type="EMBL" id="JAWQEG010000878">
    <property type="protein sequence ID" value="KAK3884505.1"/>
    <property type="molecule type" value="Genomic_DNA"/>
</dbReference>
<organism evidence="2 3">
    <name type="scientific">Petrolisthes cinctipes</name>
    <name type="common">Flat porcelain crab</name>
    <dbReference type="NCBI Taxonomy" id="88211"/>
    <lineage>
        <taxon>Eukaryota</taxon>
        <taxon>Metazoa</taxon>
        <taxon>Ecdysozoa</taxon>
        <taxon>Arthropoda</taxon>
        <taxon>Crustacea</taxon>
        <taxon>Multicrustacea</taxon>
        <taxon>Malacostraca</taxon>
        <taxon>Eumalacostraca</taxon>
        <taxon>Eucarida</taxon>
        <taxon>Decapoda</taxon>
        <taxon>Pleocyemata</taxon>
        <taxon>Anomura</taxon>
        <taxon>Galatheoidea</taxon>
        <taxon>Porcellanidae</taxon>
        <taxon>Petrolisthes</taxon>
    </lineage>
</organism>